<reference evidence="3" key="1">
    <citation type="submission" date="2019-03" db="EMBL/GenBank/DDBJ databases">
        <title>Long read genome sequence of the mycoparasitic Pythium oligandrum ATCC 38472 isolated from sugarbeet rhizosphere.</title>
        <authorList>
            <person name="Gaulin E."/>
        </authorList>
    </citation>
    <scope>NUCLEOTIDE SEQUENCE</scope>
    <source>
        <strain evidence="3">ATCC 38472_TT</strain>
    </source>
</reference>
<accession>A0A8K1CFZ1</accession>
<organism evidence="3 4">
    <name type="scientific">Pythium oligandrum</name>
    <name type="common">Mycoparasitic fungus</name>
    <dbReference type="NCBI Taxonomy" id="41045"/>
    <lineage>
        <taxon>Eukaryota</taxon>
        <taxon>Sar</taxon>
        <taxon>Stramenopiles</taxon>
        <taxon>Oomycota</taxon>
        <taxon>Peronosporomycetes</taxon>
        <taxon>Pythiales</taxon>
        <taxon>Pythiaceae</taxon>
        <taxon>Pythium</taxon>
    </lineage>
</organism>
<evidence type="ECO:0008006" key="5">
    <source>
        <dbReference type="Google" id="ProtNLM"/>
    </source>
</evidence>
<evidence type="ECO:0000256" key="2">
    <source>
        <dbReference type="RuleBase" id="RU000363"/>
    </source>
</evidence>
<dbReference type="InterPro" id="IPR036291">
    <property type="entry name" value="NAD(P)-bd_dom_sf"/>
</dbReference>
<comment type="caution">
    <text evidence="3">The sequence shown here is derived from an EMBL/GenBank/DDBJ whole genome shotgun (WGS) entry which is preliminary data.</text>
</comment>
<dbReference type="PRINTS" id="PR00080">
    <property type="entry name" value="SDRFAMILY"/>
</dbReference>
<dbReference type="Pfam" id="PF00106">
    <property type="entry name" value="adh_short"/>
    <property type="match status" value="1"/>
</dbReference>
<name>A0A8K1CFZ1_PYTOL</name>
<dbReference type="AlphaFoldDB" id="A0A8K1CFZ1"/>
<evidence type="ECO:0000313" key="4">
    <source>
        <dbReference type="Proteomes" id="UP000794436"/>
    </source>
</evidence>
<dbReference type="Proteomes" id="UP000794436">
    <property type="component" value="Unassembled WGS sequence"/>
</dbReference>
<comment type="similarity">
    <text evidence="2">Belongs to the short-chain dehydrogenases/reductases (SDR) family.</text>
</comment>
<dbReference type="OrthoDB" id="47007at2759"/>
<dbReference type="CDD" id="cd05327">
    <property type="entry name" value="retinol-DH_like_SDR_c_like"/>
    <property type="match status" value="1"/>
</dbReference>
<dbReference type="PANTHER" id="PTHR43157">
    <property type="entry name" value="PHOSPHATIDYLINOSITOL-GLYCAN BIOSYNTHESIS CLASS F PROTEIN-RELATED"/>
    <property type="match status" value="1"/>
</dbReference>
<dbReference type="PANTHER" id="PTHR43157:SF31">
    <property type="entry name" value="PHOSPHATIDYLINOSITOL-GLYCAN BIOSYNTHESIS CLASS F PROTEIN"/>
    <property type="match status" value="1"/>
</dbReference>
<dbReference type="EMBL" id="SPLM01000073">
    <property type="protein sequence ID" value="TMW62799.1"/>
    <property type="molecule type" value="Genomic_DNA"/>
</dbReference>
<dbReference type="SUPFAM" id="SSF51735">
    <property type="entry name" value="NAD(P)-binding Rossmann-fold domains"/>
    <property type="match status" value="1"/>
</dbReference>
<proteinExistence type="inferred from homology"/>
<dbReference type="Gene3D" id="3.40.50.720">
    <property type="entry name" value="NAD(P)-binding Rossmann-like Domain"/>
    <property type="match status" value="1"/>
</dbReference>
<dbReference type="PRINTS" id="PR00081">
    <property type="entry name" value="GDHRDH"/>
</dbReference>
<keyword evidence="1" id="KW-0560">Oxidoreductase</keyword>
<evidence type="ECO:0000256" key="1">
    <source>
        <dbReference type="ARBA" id="ARBA00023002"/>
    </source>
</evidence>
<dbReference type="NCBIfam" id="NF004846">
    <property type="entry name" value="PRK06197.1"/>
    <property type="match status" value="1"/>
</dbReference>
<dbReference type="InterPro" id="IPR002347">
    <property type="entry name" value="SDR_fam"/>
</dbReference>
<gene>
    <name evidence="3" type="ORF">Poli38472_005417</name>
</gene>
<protein>
    <recommendedName>
        <fullName evidence="5">Protochlorophyllide reductase</fullName>
    </recommendedName>
</protein>
<dbReference type="GO" id="GO:0016491">
    <property type="term" value="F:oxidoreductase activity"/>
    <property type="evidence" value="ECO:0007669"/>
    <property type="project" value="UniProtKB-KW"/>
</dbReference>
<evidence type="ECO:0000313" key="3">
    <source>
        <dbReference type="EMBL" id="TMW62799.1"/>
    </source>
</evidence>
<keyword evidence="4" id="KW-1185">Reference proteome</keyword>
<sequence length="324" mass="35437">MATSTALIAAQWTISQIPSMEGKVVLVTGANSGIGYNTTLELARKNATVAMACRSQVRAENAMKTIREAVPGARLDFVELDLSSFDSVRACAKAFKSKYDRLDVLVNNAGLMYPGQTHTKDGFETQFAVNHLGHFYLTQLLFDMLKKTEGLARVVNVSSVGHRMASIDFKTILTSKRNKWWYFNEYNVSKVSNLLFTYEMNRRIRAAGLEGSILSVAAHPGVAATELSPKAVVGFFPNFLQGPIIKILGFLPVFQSSELGAIPILFAATAESVQGGDYYGPNGFSNFRGTAPTKETSSKLSYSEEHAATLWVLSEDVTNCKFSI</sequence>